<feature type="non-terminal residue" evidence="2">
    <location>
        <position position="1"/>
    </location>
</feature>
<dbReference type="GO" id="GO:0004523">
    <property type="term" value="F:RNA-DNA hybrid ribonuclease activity"/>
    <property type="evidence" value="ECO:0007669"/>
    <property type="project" value="InterPro"/>
</dbReference>
<dbReference type="InterPro" id="IPR012337">
    <property type="entry name" value="RNaseH-like_sf"/>
</dbReference>
<keyword evidence="3" id="KW-1185">Reference proteome</keyword>
<dbReference type="Proteomes" id="UP001234989">
    <property type="component" value="Chromosome 5"/>
</dbReference>
<protein>
    <recommendedName>
        <fullName evidence="1">RNase H type-1 domain-containing protein</fullName>
    </recommendedName>
</protein>
<dbReference type="CDD" id="cd06222">
    <property type="entry name" value="RNase_H_like"/>
    <property type="match status" value="1"/>
</dbReference>
<dbReference type="InterPro" id="IPR002156">
    <property type="entry name" value="RNaseH_domain"/>
</dbReference>
<dbReference type="PANTHER" id="PTHR47723">
    <property type="entry name" value="OS05G0353850 PROTEIN"/>
    <property type="match status" value="1"/>
</dbReference>
<proteinExistence type="predicted"/>
<evidence type="ECO:0000313" key="3">
    <source>
        <dbReference type="Proteomes" id="UP001234989"/>
    </source>
</evidence>
<name>A0AAF0QS00_SOLVR</name>
<dbReference type="AlphaFoldDB" id="A0AAF0QS00"/>
<accession>A0AAF0QS00</accession>
<reference evidence="2" key="1">
    <citation type="submission" date="2023-08" db="EMBL/GenBank/DDBJ databases">
        <title>A de novo genome assembly of Solanum verrucosum Schlechtendal, a Mexican diploid species geographically isolated from the other diploid A-genome species in potato relatives.</title>
        <authorList>
            <person name="Hosaka K."/>
        </authorList>
    </citation>
    <scope>NUCLEOTIDE SEQUENCE</scope>
    <source>
        <tissue evidence="2">Young leaves</tissue>
    </source>
</reference>
<dbReference type="Gene3D" id="3.30.420.10">
    <property type="entry name" value="Ribonuclease H-like superfamily/Ribonuclease H"/>
    <property type="match status" value="1"/>
</dbReference>
<dbReference type="InterPro" id="IPR044730">
    <property type="entry name" value="RNase_H-like_dom_plant"/>
</dbReference>
<dbReference type="InterPro" id="IPR036397">
    <property type="entry name" value="RNaseH_sf"/>
</dbReference>
<evidence type="ECO:0000259" key="1">
    <source>
        <dbReference type="Pfam" id="PF13456"/>
    </source>
</evidence>
<dbReference type="PANTHER" id="PTHR47723:SF23">
    <property type="entry name" value="REVERSE TRANSCRIPTASE-LIKE PROTEIN"/>
    <property type="match status" value="1"/>
</dbReference>
<dbReference type="InterPro" id="IPR053151">
    <property type="entry name" value="RNase_H-like"/>
</dbReference>
<organism evidence="2 3">
    <name type="scientific">Solanum verrucosum</name>
    <dbReference type="NCBI Taxonomy" id="315347"/>
    <lineage>
        <taxon>Eukaryota</taxon>
        <taxon>Viridiplantae</taxon>
        <taxon>Streptophyta</taxon>
        <taxon>Embryophyta</taxon>
        <taxon>Tracheophyta</taxon>
        <taxon>Spermatophyta</taxon>
        <taxon>Magnoliopsida</taxon>
        <taxon>eudicotyledons</taxon>
        <taxon>Gunneridae</taxon>
        <taxon>Pentapetalae</taxon>
        <taxon>asterids</taxon>
        <taxon>lamiids</taxon>
        <taxon>Solanales</taxon>
        <taxon>Solanaceae</taxon>
        <taxon>Solanoideae</taxon>
        <taxon>Solaneae</taxon>
        <taxon>Solanum</taxon>
    </lineage>
</organism>
<feature type="domain" description="RNase H type-1" evidence="1">
    <location>
        <begin position="2"/>
        <end position="96"/>
    </location>
</feature>
<dbReference type="Pfam" id="PF13456">
    <property type="entry name" value="RVT_3"/>
    <property type="match status" value="1"/>
</dbReference>
<gene>
    <name evidence="2" type="ORF">MTR67_022544</name>
</gene>
<dbReference type="EMBL" id="CP133616">
    <property type="protein sequence ID" value="WMV29159.1"/>
    <property type="molecule type" value="Genomic_DNA"/>
</dbReference>
<evidence type="ECO:0000313" key="2">
    <source>
        <dbReference type="EMBL" id="WMV29159.1"/>
    </source>
</evidence>
<dbReference type="SUPFAM" id="SSF53098">
    <property type="entry name" value="Ribonuclease H-like"/>
    <property type="match status" value="1"/>
</dbReference>
<sequence length="102" mass="11624">QGIRGVIRDHLGSWVLGFTEHIPLTDPLGAELQAMRKGLTLAVEHKLSPIEINCDFTEVIKMLSINNLRYDDIIDECTYLMTKLDITKVEHVFRSRIESLTS</sequence>
<dbReference type="GO" id="GO:0003676">
    <property type="term" value="F:nucleic acid binding"/>
    <property type="evidence" value="ECO:0007669"/>
    <property type="project" value="InterPro"/>
</dbReference>